<dbReference type="Proteomes" id="UP000603865">
    <property type="component" value="Unassembled WGS sequence"/>
</dbReference>
<keyword evidence="2" id="KW-1003">Cell membrane</keyword>
<evidence type="ECO:0000256" key="5">
    <source>
        <dbReference type="ARBA" id="ARBA00023136"/>
    </source>
</evidence>
<evidence type="ECO:0000256" key="2">
    <source>
        <dbReference type="ARBA" id="ARBA00022475"/>
    </source>
</evidence>
<proteinExistence type="predicted"/>
<dbReference type="PANTHER" id="PTHR30086:SF20">
    <property type="entry name" value="ARGININE EXPORTER PROTEIN ARGO-RELATED"/>
    <property type="match status" value="1"/>
</dbReference>
<comment type="caution">
    <text evidence="7">The sequence shown here is derived from an EMBL/GenBank/DDBJ whole genome shotgun (WGS) entry which is preliminary data.</text>
</comment>
<name>A0A918C1D0_9DEIO</name>
<evidence type="ECO:0000256" key="1">
    <source>
        <dbReference type="ARBA" id="ARBA00004651"/>
    </source>
</evidence>
<feature type="transmembrane region" description="Helical" evidence="6">
    <location>
        <begin position="89"/>
        <end position="106"/>
    </location>
</feature>
<evidence type="ECO:0000256" key="3">
    <source>
        <dbReference type="ARBA" id="ARBA00022692"/>
    </source>
</evidence>
<evidence type="ECO:0000256" key="4">
    <source>
        <dbReference type="ARBA" id="ARBA00022989"/>
    </source>
</evidence>
<feature type="transmembrane region" description="Helical" evidence="6">
    <location>
        <begin position="55"/>
        <end position="83"/>
    </location>
</feature>
<dbReference type="PANTHER" id="PTHR30086">
    <property type="entry name" value="ARGININE EXPORTER PROTEIN ARGO"/>
    <property type="match status" value="1"/>
</dbReference>
<keyword evidence="4 6" id="KW-1133">Transmembrane helix</keyword>
<accession>A0A918C1D0</accession>
<gene>
    <name evidence="7" type="ORF">GCM10008957_11930</name>
</gene>
<dbReference type="InterPro" id="IPR001123">
    <property type="entry name" value="LeuE-type"/>
</dbReference>
<dbReference type="PIRSF" id="PIRSF006324">
    <property type="entry name" value="LeuE"/>
    <property type="match status" value="1"/>
</dbReference>
<evidence type="ECO:0000256" key="6">
    <source>
        <dbReference type="SAM" id="Phobius"/>
    </source>
</evidence>
<dbReference type="GO" id="GO:0015171">
    <property type="term" value="F:amino acid transmembrane transporter activity"/>
    <property type="evidence" value="ECO:0007669"/>
    <property type="project" value="TreeGrafter"/>
</dbReference>
<dbReference type="EMBL" id="BMQL01000004">
    <property type="protein sequence ID" value="GGR00714.1"/>
    <property type="molecule type" value="Genomic_DNA"/>
</dbReference>
<evidence type="ECO:0000313" key="7">
    <source>
        <dbReference type="EMBL" id="GGR00714.1"/>
    </source>
</evidence>
<feature type="transmembrane region" description="Helical" evidence="6">
    <location>
        <begin position="168"/>
        <end position="190"/>
    </location>
</feature>
<reference evidence="7" key="2">
    <citation type="submission" date="2020-09" db="EMBL/GenBank/DDBJ databases">
        <authorList>
            <person name="Sun Q."/>
            <person name="Ohkuma M."/>
        </authorList>
    </citation>
    <scope>NUCLEOTIDE SEQUENCE</scope>
    <source>
        <strain evidence="7">JCM 31311</strain>
    </source>
</reference>
<evidence type="ECO:0000313" key="8">
    <source>
        <dbReference type="Proteomes" id="UP000603865"/>
    </source>
</evidence>
<reference evidence="7" key="1">
    <citation type="journal article" date="2014" name="Int. J. Syst. Evol. Microbiol.">
        <title>Complete genome sequence of Corynebacterium casei LMG S-19264T (=DSM 44701T), isolated from a smear-ripened cheese.</title>
        <authorList>
            <consortium name="US DOE Joint Genome Institute (JGI-PGF)"/>
            <person name="Walter F."/>
            <person name="Albersmeier A."/>
            <person name="Kalinowski J."/>
            <person name="Ruckert C."/>
        </authorList>
    </citation>
    <scope>NUCLEOTIDE SEQUENCE</scope>
    <source>
        <strain evidence="7">JCM 31311</strain>
    </source>
</reference>
<protein>
    <submittedName>
        <fullName evidence="7">Lysine transporter LysE</fullName>
    </submittedName>
</protein>
<keyword evidence="3 6" id="KW-0812">Transmembrane</keyword>
<sequence length="223" mass="24013">MVGLFSVLFLYADFMLPLHDLLLFALAALLLVLTPGPNMIYLLSRAVLQGRRAGVLSLLGVLLGFLVHMLAASLGLTALFLAIPYAYSVVKLAGAVYLLWLAWNAVRPGGASPFEARSLPHDSPARLLQMGFLTNVLNPKVAVFYMALLPQFLHQGHGSALTQSLLLGSVQIAVSASVNLLLVLFASRLAAFFATKPTWLKVQRYVMATVLGGLALRIAVDRS</sequence>
<keyword evidence="5 6" id="KW-0472">Membrane</keyword>
<organism evidence="7 8">
    <name type="scientific">Deinococcus ruber</name>
    <dbReference type="NCBI Taxonomy" id="1848197"/>
    <lineage>
        <taxon>Bacteria</taxon>
        <taxon>Thermotogati</taxon>
        <taxon>Deinococcota</taxon>
        <taxon>Deinococci</taxon>
        <taxon>Deinococcales</taxon>
        <taxon>Deinococcaceae</taxon>
        <taxon>Deinococcus</taxon>
    </lineage>
</organism>
<dbReference type="AlphaFoldDB" id="A0A918C1D0"/>
<feature type="transmembrane region" description="Helical" evidence="6">
    <location>
        <begin position="127"/>
        <end position="148"/>
    </location>
</feature>
<feature type="transmembrane region" description="Helical" evidence="6">
    <location>
        <begin position="21"/>
        <end position="43"/>
    </location>
</feature>
<dbReference type="GO" id="GO:0005886">
    <property type="term" value="C:plasma membrane"/>
    <property type="evidence" value="ECO:0007669"/>
    <property type="project" value="UniProtKB-SubCell"/>
</dbReference>
<keyword evidence="8" id="KW-1185">Reference proteome</keyword>
<comment type="subcellular location">
    <subcellularLocation>
        <location evidence="1">Cell membrane</location>
        <topology evidence="1">Multi-pass membrane protein</topology>
    </subcellularLocation>
</comment>
<dbReference type="Pfam" id="PF01810">
    <property type="entry name" value="LysE"/>
    <property type="match status" value="1"/>
</dbReference>